<organism evidence="3 4">
    <name type="scientific">Brucella intermedia</name>
    <dbReference type="NCBI Taxonomy" id="94625"/>
    <lineage>
        <taxon>Bacteria</taxon>
        <taxon>Pseudomonadati</taxon>
        <taxon>Pseudomonadota</taxon>
        <taxon>Alphaproteobacteria</taxon>
        <taxon>Hyphomicrobiales</taxon>
        <taxon>Brucellaceae</taxon>
        <taxon>Brucella/Ochrobactrum group</taxon>
        <taxon>Brucella</taxon>
    </lineage>
</organism>
<feature type="binding site" evidence="1">
    <location>
        <position position="522"/>
    </location>
    <ligand>
        <name>Zn(2+)</name>
        <dbReference type="ChEBI" id="CHEBI:29105"/>
    </ligand>
</feature>
<feature type="non-terminal residue" evidence="3">
    <location>
        <position position="1"/>
    </location>
</feature>
<evidence type="ECO:0000256" key="1">
    <source>
        <dbReference type="PIRSR" id="PIRSR607822-1"/>
    </source>
</evidence>
<evidence type="ECO:0000313" key="4">
    <source>
        <dbReference type="Proteomes" id="UP000551563"/>
    </source>
</evidence>
<proteinExistence type="predicted"/>
<dbReference type="Pfam" id="PF13575">
    <property type="entry name" value="DUF4135"/>
    <property type="match status" value="1"/>
</dbReference>
<keyword evidence="1" id="KW-0479">Metal-binding</keyword>
<dbReference type="SUPFAM" id="SSF158745">
    <property type="entry name" value="LanC-like"/>
    <property type="match status" value="1"/>
</dbReference>
<dbReference type="AlphaFoldDB" id="A0A7V6PDP5"/>
<dbReference type="InterPro" id="IPR012341">
    <property type="entry name" value="6hp_glycosidase-like_sf"/>
</dbReference>
<dbReference type="InterPro" id="IPR007822">
    <property type="entry name" value="LANC-like"/>
</dbReference>
<dbReference type="EMBL" id="DUMN01000444">
    <property type="protein sequence ID" value="HHV69077.1"/>
    <property type="molecule type" value="Genomic_DNA"/>
</dbReference>
<keyword evidence="1" id="KW-0862">Zinc</keyword>
<comment type="caution">
    <text evidence="3">The sequence shown here is derived from an EMBL/GenBank/DDBJ whole genome shotgun (WGS) entry which is preliminary data.</text>
</comment>
<accession>A0A7V6PDP5</accession>
<dbReference type="InterPro" id="IPR025410">
    <property type="entry name" value="Lant_dehyd"/>
</dbReference>
<dbReference type="GO" id="GO:0005975">
    <property type="term" value="P:carbohydrate metabolic process"/>
    <property type="evidence" value="ECO:0007669"/>
    <property type="project" value="InterPro"/>
</dbReference>
<dbReference type="Gene3D" id="1.50.10.10">
    <property type="match status" value="1"/>
</dbReference>
<dbReference type="GO" id="GO:0031179">
    <property type="term" value="P:peptide modification"/>
    <property type="evidence" value="ECO:0007669"/>
    <property type="project" value="InterPro"/>
</dbReference>
<sequence>ASVPLSHAQNHPSDKPALIDYWPDILTGFDMVDNLLRRLDRQGLLRPSLDVFLPCKVRIVPRSTEAYSEIAYMFWHPAALQDEAEADRLASDLFYKMAQNLSLAATDQTVITAELEELKTGDIPFFSVHVESGKIAGTSEKQWLPKGNLIDAALARWRAMDMNAQRNIIRASLASAYINDNWHPNYTSYWPTSGSGKDMDRRRRILAENKMRTIINSAIRAEDGTVAWIAPVYAPTGWSVRPIDQDIYNGLGGIAVTMGAYLYETRKGRANPIDGLEDLFSDLKRTLQLVEDRYRQHHKEPIKIRPIPPGGYLGLGGSIWTWLTLNSLGMADNGTERACSIASLIPESLQEYENCDILYGLAGALPPLIQLAEITSNKNYLAIAEGIGDRLVERAVWSGRQAYWTHGARRNGLGGLSHGVTGIGWALAKLAEATGRERYRRLADGAFLFEESLFDYAEGNWIDMRAVEGRKSAVAWCHGAVGIGLAHLDLDPSVQRDITRLQLRRAAAVTSLRGLGREPSACHGDASAWELLDAAITHGEGPDHLTRDALFDQWLTSLEHGVPDNNITADSFSPGLFTGMAGIVYQLLKADRFSNLPSFLMLGKMTVN</sequence>
<feature type="binding site" evidence="1">
    <location>
        <position position="523"/>
    </location>
    <ligand>
        <name>Zn(2+)</name>
        <dbReference type="ChEBI" id="CHEBI:29105"/>
    </ligand>
</feature>
<dbReference type="InterPro" id="IPR017146">
    <property type="entry name" value="Lanti_2_LanM"/>
</dbReference>
<dbReference type="SMART" id="SM01260">
    <property type="entry name" value="LANC_like"/>
    <property type="match status" value="1"/>
</dbReference>
<feature type="binding site" evidence="1">
    <location>
        <position position="477"/>
    </location>
    <ligand>
        <name>Zn(2+)</name>
        <dbReference type="ChEBI" id="CHEBI:29105"/>
    </ligand>
</feature>
<gene>
    <name evidence="3" type="primary">lanM</name>
    <name evidence="3" type="ORF">GXX48_15715</name>
</gene>
<reference evidence="3 4" key="1">
    <citation type="journal article" date="2020" name="Biotechnol. Biofuels">
        <title>New insights from the biogas microbiome by comprehensive genome-resolved metagenomics of nearly 1600 species originating from multiple anaerobic digesters.</title>
        <authorList>
            <person name="Campanaro S."/>
            <person name="Treu L."/>
            <person name="Rodriguez-R L.M."/>
            <person name="Kovalovszki A."/>
            <person name="Ziels R.M."/>
            <person name="Maus I."/>
            <person name="Zhu X."/>
            <person name="Kougias P.G."/>
            <person name="Basile A."/>
            <person name="Luo G."/>
            <person name="Schluter A."/>
            <person name="Konstantinidis K.T."/>
            <person name="Angelidaki I."/>
        </authorList>
    </citation>
    <scope>NUCLEOTIDE SEQUENCE [LARGE SCALE GENOMIC DNA]</scope>
    <source>
        <strain evidence="3">AS04akNAM_66</strain>
    </source>
</reference>
<protein>
    <submittedName>
        <fullName evidence="3">Type 2 lantipeptide synthetase LanM</fullName>
    </submittedName>
</protein>
<dbReference type="GO" id="GO:0046872">
    <property type="term" value="F:metal ion binding"/>
    <property type="evidence" value="ECO:0007669"/>
    <property type="project" value="UniProtKB-KW"/>
</dbReference>
<dbReference type="PRINTS" id="PR01950">
    <property type="entry name" value="LANCSUPER"/>
</dbReference>
<dbReference type="Pfam" id="PF05147">
    <property type="entry name" value="LANC_like"/>
    <property type="match status" value="1"/>
</dbReference>
<feature type="domain" description="Lantibiotic biosynthesis protein dehydration" evidence="2">
    <location>
        <begin position="5"/>
        <end position="128"/>
    </location>
</feature>
<dbReference type="NCBIfam" id="TIGR03897">
    <property type="entry name" value="lanti_2_LanM"/>
    <property type="match status" value="1"/>
</dbReference>
<evidence type="ECO:0000313" key="3">
    <source>
        <dbReference type="EMBL" id="HHV69077.1"/>
    </source>
</evidence>
<evidence type="ECO:0000259" key="2">
    <source>
        <dbReference type="Pfam" id="PF13575"/>
    </source>
</evidence>
<name>A0A7V6PDP5_9HYPH</name>
<dbReference type="Proteomes" id="UP000551563">
    <property type="component" value="Unassembled WGS sequence"/>
</dbReference>